<evidence type="ECO:0000259" key="6">
    <source>
        <dbReference type="Pfam" id="PF00931"/>
    </source>
</evidence>
<dbReference type="GO" id="GO:0051707">
    <property type="term" value="P:response to other organism"/>
    <property type="evidence" value="ECO:0007669"/>
    <property type="project" value="UniProtKB-ARBA"/>
</dbReference>
<dbReference type="Pfam" id="PF18052">
    <property type="entry name" value="Rx_N"/>
    <property type="match status" value="1"/>
</dbReference>
<dbReference type="Gene3D" id="3.80.10.10">
    <property type="entry name" value="Ribonuclease Inhibitor"/>
    <property type="match status" value="2"/>
</dbReference>
<evidence type="ECO:0000313" key="10">
    <source>
        <dbReference type="EMBL" id="KAK9748113.1"/>
    </source>
</evidence>
<feature type="domain" description="R13L1/DRL21-like LRR repeat region" evidence="9">
    <location>
        <begin position="713"/>
        <end position="843"/>
    </location>
</feature>
<evidence type="ECO:0000256" key="2">
    <source>
        <dbReference type="ARBA" id="ARBA00022737"/>
    </source>
</evidence>
<dbReference type="InterPro" id="IPR041118">
    <property type="entry name" value="Rx_N"/>
</dbReference>
<evidence type="ECO:0000259" key="7">
    <source>
        <dbReference type="Pfam" id="PF18052"/>
    </source>
</evidence>
<accession>A0AAW1MPS7</accession>
<dbReference type="SUPFAM" id="SSF52540">
    <property type="entry name" value="P-loop containing nucleoside triphosphate hydrolases"/>
    <property type="match status" value="1"/>
</dbReference>
<dbReference type="GO" id="GO:0043531">
    <property type="term" value="F:ADP binding"/>
    <property type="evidence" value="ECO:0007669"/>
    <property type="project" value="InterPro"/>
</dbReference>
<feature type="domain" description="Disease resistance protein winged helix" evidence="8">
    <location>
        <begin position="458"/>
        <end position="527"/>
    </location>
</feature>
<evidence type="ECO:0000256" key="5">
    <source>
        <dbReference type="ARBA" id="ARBA00022840"/>
    </source>
</evidence>
<dbReference type="Pfam" id="PF25019">
    <property type="entry name" value="LRR_R13L1-DRL21"/>
    <property type="match status" value="1"/>
</dbReference>
<dbReference type="PRINTS" id="PR00364">
    <property type="entry name" value="DISEASERSIST"/>
</dbReference>
<dbReference type="Gene3D" id="1.20.5.4130">
    <property type="match status" value="1"/>
</dbReference>
<keyword evidence="5" id="KW-0067">ATP-binding</keyword>
<proteinExistence type="predicted"/>
<protein>
    <recommendedName>
        <fullName evidence="12">Disease resistance protein RGA3</fullName>
    </recommendedName>
</protein>
<dbReference type="PANTHER" id="PTHR36766:SF70">
    <property type="entry name" value="DISEASE RESISTANCE PROTEIN RGA4"/>
    <property type="match status" value="1"/>
</dbReference>
<evidence type="ECO:0000259" key="9">
    <source>
        <dbReference type="Pfam" id="PF25019"/>
    </source>
</evidence>
<feature type="domain" description="NB-ARC" evidence="6">
    <location>
        <begin position="206"/>
        <end position="376"/>
    </location>
</feature>
<dbReference type="GO" id="GO:0006952">
    <property type="term" value="P:defense response"/>
    <property type="evidence" value="ECO:0007669"/>
    <property type="project" value="UniProtKB-KW"/>
</dbReference>
<evidence type="ECO:0000256" key="4">
    <source>
        <dbReference type="ARBA" id="ARBA00022821"/>
    </source>
</evidence>
<keyword evidence="11" id="KW-1185">Reference proteome</keyword>
<dbReference type="InterPro" id="IPR058922">
    <property type="entry name" value="WHD_DRP"/>
</dbReference>
<dbReference type="Gene3D" id="3.40.50.300">
    <property type="entry name" value="P-loop containing nucleotide triphosphate hydrolases"/>
    <property type="match status" value="1"/>
</dbReference>
<evidence type="ECO:0000256" key="3">
    <source>
        <dbReference type="ARBA" id="ARBA00022741"/>
    </source>
</evidence>
<reference evidence="10 11" key="1">
    <citation type="submission" date="2024-03" db="EMBL/GenBank/DDBJ databases">
        <title>WGS assembly of Saponaria officinalis var. Norfolk2.</title>
        <authorList>
            <person name="Jenkins J."/>
            <person name="Shu S."/>
            <person name="Grimwood J."/>
            <person name="Barry K."/>
            <person name="Goodstein D."/>
            <person name="Schmutz J."/>
            <person name="Leebens-Mack J."/>
            <person name="Osbourn A."/>
        </authorList>
    </citation>
    <scope>NUCLEOTIDE SEQUENCE [LARGE SCALE GENOMIC DNA]</scope>
    <source>
        <strain evidence="11">cv. Norfolk2</strain>
        <strain evidence="10">JIC</strain>
        <tissue evidence="10">Leaf</tissue>
    </source>
</reference>
<evidence type="ECO:0000313" key="11">
    <source>
        <dbReference type="Proteomes" id="UP001443914"/>
    </source>
</evidence>
<dbReference type="InterPro" id="IPR056789">
    <property type="entry name" value="LRR_R13L1-DRL21"/>
</dbReference>
<dbReference type="InterPro" id="IPR032675">
    <property type="entry name" value="LRR_dom_sf"/>
</dbReference>
<dbReference type="FunFam" id="1.10.10.10:FF:000322">
    <property type="entry name" value="Probable disease resistance protein At1g63360"/>
    <property type="match status" value="1"/>
</dbReference>
<dbReference type="GO" id="GO:0005524">
    <property type="term" value="F:ATP binding"/>
    <property type="evidence" value="ECO:0007669"/>
    <property type="project" value="UniProtKB-KW"/>
</dbReference>
<dbReference type="EMBL" id="JBDFQZ010000002">
    <property type="protein sequence ID" value="KAK9748113.1"/>
    <property type="molecule type" value="Genomic_DNA"/>
</dbReference>
<dbReference type="EMBL" id="JBDFQZ010000002">
    <property type="protein sequence ID" value="KAK9748112.1"/>
    <property type="molecule type" value="Genomic_DNA"/>
</dbReference>
<keyword evidence="4" id="KW-0611">Plant defense</keyword>
<comment type="caution">
    <text evidence="10">The sequence shown here is derived from an EMBL/GenBank/DDBJ whole genome shotgun (WGS) entry which is preliminary data.</text>
</comment>
<dbReference type="SUPFAM" id="SSF52058">
    <property type="entry name" value="L domain-like"/>
    <property type="match status" value="1"/>
</dbReference>
<dbReference type="Gene3D" id="1.10.10.10">
    <property type="entry name" value="Winged helix-like DNA-binding domain superfamily/Winged helix DNA-binding domain"/>
    <property type="match status" value="1"/>
</dbReference>
<keyword evidence="3" id="KW-0547">Nucleotide-binding</keyword>
<dbReference type="Pfam" id="PF00931">
    <property type="entry name" value="NB-ARC"/>
    <property type="match status" value="1"/>
</dbReference>
<dbReference type="InterPro" id="IPR042197">
    <property type="entry name" value="Apaf_helical"/>
</dbReference>
<evidence type="ECO:0000256" key="1">
    <source>
        <dbReference type="ARBA" id="ARBA00022614"/>
    </source>
</evidence>
<dbReference type="InterPro" id="IPR002182">
    <property type="entry name" value="NB-ARC"/>
</dbReference>
<dbReference type="InterPro" id="IPR036388">
    <property type="entry name" value="WH-like_DNA-bd_sf"/>
</dbReference>
<dbReference type="PANTHER" id="PTHR36766">
    <property type="entry name" value="PLANT BROAD-SPECTRUM MILDEW RESISTANCE PROTEIN RPW8"/>
    <property type="match status" value="1"/>
</dbReference>
<dbReference type="AlphaFoldDB" id="A0AAW1MPS7"/>
<sequence length="1038" mass="118550">MAEILGLKLAGGPARELMQIVVSRVSEEIRLAWGFKEDLTKLKGQLTKLEGLFNSVAESSNNVLMNKWLKKVKNVAYEADNLLDEYAYEALRRRLVHQLGTGLGVKIRFFFSSSNPAVFQIKMAHKVSELMNSIEEIYKDARDFGINPIRVATGYNIDNPSHGRSNEAEERRLQNRREWVDEEGLIGRDNDISEITRLVCDPSNLKRDLTIIGIVGLAGLGKTTLSKRISKTEEVREYFNSHIIWLVVSYDFDLTGILNKMAENLFGKASNMSNSSALAKNVSERLKGKRYLLILDDVWDITLDWEPLRCSLKEVGGAKGTCILTTSRTKNAVAKMETHCCGEDGKITIQEPFVHQLRGLGVEESWSLFEKRMGHEHLADKEKRLIGRTVMLKCGGVPLAIRALGDMLRNQSLEKWREIERSEIWKKEDKYGILPSLELSYHYLPDVYLKRCFSYCAIFKEDEEISKDNLIQLWMAQGFLLPYDEMEATGDRYFDILLDSSLFQDVELDILGNVKTFKIHDLVLSLARVVSGGECLTLMKDSQIPDPWEARHLSTILNTRELNLRPEFCNKLRTWYCSVRGFALDFNFSELFLVQCQQLRTLCLQRLALKDLPDSISSLKHLRYLDISGNEFQTLPIKVTKLYHLQTLRIENNYGSFGFPVLSNTLTSLVNLRHIIGGVGWTGIGIPEGLGKMTALRSLPPICMDKDWGGSVNELGFLNNLSGLLEINRADLMDIEEARSLHLESKLNVERLVFNWQERGISLSTLGKNESQNEILEAMKPHENISEVEINYYCGTQFPHWLTTFFGVSLHNIVSLKLSFCTYAKGELKLENVRSLRFLTLVCCSELTISFSYRGFEHCKFLKELKISFCDAVKYLPDMSPLTDLHKLEIVNCESLTNQMADWTNLSNLREVSTDAPIPSVLGVNRPAYNSLQKLVLNGRNMKTLPEQIKSFRALKHLEISFFRKVRKFPEWLQCLTLLCTLILKSLPQLQYLPSEDVMSCLSKLEFIDIICCPLLVEQLKTKAEEWLKIAHVPKVRM</sequence>
<dbReference type="Pfam" id="PF23559">
    <property type="entry name" value="WHD_DRP"/>
    <property type="match status" value="1"/>
</dbReference>
<feature type="domain" description="Disease resistance N-terminal" evidence="7">
    <location>
        <begin position="17"/>
        <end position="97"/>
    </location>
</feature>
<name>A0AAW1MPS7_SAPOF</name>
<dbReference type="Proteomes" id="UP001443914">
    <property type="component" value="Unassembled WGS sequence"/>
</dbReference>
<keyword evidence="2" id="KW-0677">Repeat</keyword>
<dbReference type="Gene3D" id="1.10.8.430">
    <property type="entry name" value="Helical domain of apoptotic protease-activating factors"/>
    <property type="match status" value="1"/>
</dbReference>
<evidence type="ECO:0008006" key="12">
    <source>
        <dbReference type="Google" id="ProtNLM"/>
    </source>
</evidence>
<gene>
    <name evidence="10" type="ORF">RND81_02G037000</name>
</gene>
<dbReference type="InterPro" id="IPR027417">
    <property type="entry name" value="P-loop_NTPase"/>
</dbReference>
<keyword evidence="1" id="KW-0433">Leucine-rich repeat</keyword>
<evidence type="ECO:0000259" key="8">
    <source>
        <dbReference type="Pfam" id="PF23559"/>
    </source>
</evidence>
<organism evidence="10 11">
    <name type="scientific">Saponaria officinalis</name>
    <name type="common">Common soapwort</name>
    <name type="synonym">Lychnis saponaria</name>
    <dbReference type="NCBI Taxonomy" id="3572"/>
    <lineage>
        <taxon>Eukaryota</taxon>
        <taxon>Viridiplantae</taxon>
        <taxon>Streptophyta</taxon>
        <taxon>Embryophyta</taxon>
        <taxon>Tracheophyta</taxon>
        <taxon>Spermatophyta</taxon>
        <taxon>Magnoliopsida</taxon>
        <taxon>eudicotyledons</taxon>
        <taxon>Gunneridae</taxon>
        <taxon>Pentapetalae</taxon>
        <taxon>Caryophyllales</taxon>
        <taxon>Caryophyllaceae</taxon>
        <taxon>Caryophylleae</taxon>
        <taxon>Saponaria</taxon>
    </lineage>
</organism>